<dbReference type="FunFam" id="3.40.605.10:FF:000026">
    <property type="entry name" value="Aldehyde dehydrogenase, putative"/>
    <property type="match status" value="1"/>
</dbReference>
<feature type="domain" description="Aldehyde dehydrogenase" evidence="5">
    <location>
        <begin position="29"/>
        <end position="486"/>
    </location>
</feature>
<dbReference type="InterPro" id="IPR016161">
    <property type="entry name" value="Ald_DH/histidinol_DH"/>
</dbReference>
<dbReference type="AlphaFoldDB" id="A0AAD5KCK1"/>
<evidence type="ECO:0000256" key="2">
    <source>
        <dbReference type="ARBA" id="ARBA00023002"/>
    </source>
</evidence>
<reference evidence="6" key="1">
    <citation type="journal article" date="2022" name="IScience">
        <title>Evolution of zygomycete secretomes and the origins of terrestrial fungal ecologies.</title>
        <authorList>
            <person name="Chang Y."/>
            <person name="Wang Y."/>
            <person name="Mondo S."/>
            <person name="Ahrendt S."/>
            <person name="Andreopoulos W."/>
            <person name="Barry K."/>
            <person name="Beard J."/>
            <person name="Benny G.L."/>
            <person name="Blankenship S."/>
            <person name="Bonito G."/>
            <person name="Cuomo C."/>
            <person name="Desiro A."/>
            <person name="Gervers K.A."/>
            <person name="Hundley H."/>
            <person name="Kuo A."/>
            <person name="LaButti K."/>
            <person name="Lang B.F."/>
            <person name="Lipzen A."/>
            <person name="O'Donnell K."/>
            <person name="Pangilinan J."/>
            <person name="Reynolds N."/>
            <person name="Sandor L."/>
            <person name="Smith M.E."/>
            <person name="Tsang A."/>
            <person name="Grigoriev I.V."/>
            <person name="Stajich J.E."/>
            <person name="Spatafora J.W."/>
        </authorList>
    </citation>
    <scope>NUCLEOTIDE SEQUENCE</scope>
    <source>
        <strain evidence="6">RSA 2281</strain>
    </source>
</reference>
<dbReference type="GO" id="GO:0004030">
    <property type="term" value="F:aldehyde dehydrogenase [NAD(P)+] activity"/>
    <property type="evidence" value="ECO:0007669"/>
    <property type="project" value="UniProtKB-ARBA"/>
</dbReference>
<keyword evidence="2 4" id="KW-0560">Oxidoreductase</keyword>
<comment type="caution">
    <text evidence="6">The sequence shown here is derived from an EMBL/GenBank/DDBJ whole genome shotgun (WGS) entry which is preliminary data.</text>
</comment>
<protein>
    <submittedName>
        <fullName evidence="6">Aldehyde dehydrogenase domain-containing protein</fullName>
    </submittedName>
</protein>
<dbReference type="InterPro" id="IPR029510">
    <property type="entry name" value="Ald_DH_CS_GLU"/>
</dbReference>
<proteinExistence type="inferred from homology"/>
<dbReference type="Proteomes" id="UP001209540">
    <property type="component" value="Unassembled WGS sequence"/>
</dbReference>
<dbReference type="FunFam" id="3.40.605.10:FF:000001">
    <property type="entry name" value="Aldehyde dehydrogenase 1"/>
    <property type="match status" value="1"/>
</dbReference>
<dbReference type="InterPro" id="IPR016162">
    <property type="entry name" value="Ald_DH_N"/>
</dbReference>
<dbReference type="PANTHER" id="PTHR11699">
    <property type="entry name" value="ALDEHYDE DEHYDROGENASE-RELATED"/>
    <property type="match status" value="1"/>
</dbReference>
<dbReference type="FunFam" id="3.40.309.10:FF:000001">
    <property type="entry name" value="Mitochondrial aldehyde dehydrogenase 2"/>
    <property type="match status" value="1"/>
</dbReference>
<gene>
    <name evidence="6" type="ORF">BDA99DRAFT_493187</name>
</gene>
<sequence>MSLITEITAPDGHKVTLNTGLFINNEFVAGSSTIDTINPATGKVLASVQAAEAKEVDLAVEAAHKAFYGGWKTSNPRERARLMLKLADLVERDGEDLAHLETLDNGKPLSNSRRGDIPGVANQLRYFAGFCDKLHGKVIETEGKLSYTVHEPIGVCGGIIPWNGPMLMLAWKIAPAIATSNTIVIKTSELTPLSALKIAALIKEAGFPPGVINIITGYGPKAGEALSRHMKVSKIAFTGSLATGRAIMKAAAETNLKKVTLELGGKSPNIIFDDVDNLDEVVFWSRLGIYANAGQVCCAGSRIYVQEGIYDKFVEKFKALALSGKVGNPFEEDTFQGPQISEGQFNRIMNYIDIGKKEGATCYLGGNKVGDAGYFIEPTIFTDVKPDMRIMKEEIFGPVVAISKFKDVDDVVAQANDTTYGLAAAVHTSNITRAITISNALEAGSIWVNCYNIITENSPFGGYKQSGIGRENGEYALANYTQIKAIKINVGNPI</sequence>
<dbReference type="GO" id="GO:0019413">
    <property type="term" value="P:acetate biosynthetic process"/>
    <property type="evidence" value="ECO:0007669"/>
    <property type="project" value="UniProtKB-ARBA"/>
</dbReference>
<keyword evidence="7" id="KW-1185">Reference proteome</keyword>
<dbReference type="InterPro" id="IPR016160">
    <property type="entry name" value="Ald_DH_CS_CYS"/>
</dbReference>
<dbReference type="SUPFAM" id="SSF53720">
    <property type="entry name" value="ALDH-like"/>
    <property type="match status" value="1"/>
</dbReference>
<evidence type="ECO:0000256" key="1">
    <source>
        <dbReference type="ARBA" id="ARBA00009986"/>
    </source>
</evidence>
<evidence type="ECO:0000259" key="5">
    <source>
        <dbReference type="Pfam" id="PF00171"/>
    </source>
</evidence>
<dbReference type="PROSITE" id="PS00070">
    <property type="entry name" value="ALDEHYDE_DEHYDR_CYS"/>
    <property type="match status" value="1"/>
</dbReference>
<evidence type="ECO:0000313" key="6">
    <source>
        <dbReference type="EMBL" id="KAI9278810.1"/>
    </source>
</evidence>
<dbReference type="CDD" id="cd07091">
    <property type="entry name" value="ALDH_F1-2_Ald2-like"/>
    <property type="match status" value="1"/>
</dbReference>
<dbReference type="InterPro" id="IPR016163">
    <property type="entry name" value="Ald_DH_C"/>
</dbReference>
<dbReference type="Gene3D" id="3.40.309.10">
    <property type="entry name" value="Aldehyde Dehydrogenase, Chain A, domain 2"/>
    <property type="match status" value="1"/>
</dbReference>
<evidence type="ECO:0000256" key="3">
    <source>
        <dbReference type="PROSITE-ProRule" id="PRU10007"/>
    </source>
</evidence>
<dbReference type="EMBL" id="JAIXMP010000001">
    <property type="protein sequence ID" value="KAI9278810.1"/>
    <property type="molecule type" value="Genomic_DNA"/>
</dbReference>
<feature type="active site" evidence="3">
    <location>
        <position position="262"/>
    </location>
</feature>
<reference evidence="6" key="2">
    <citation type="submission" date="2023-02" db="EMBL/GenBank/DDBJ databases">
        <authorList>
            <consortium name="DOE Joint Genome Institute"/>
            <person name="Mondo S.J."/>
            <person name="Chang Y."/>
            <person name="Wang Y."/>
            <person name="Ahrendt S."/>
            <person name="Andreopoulos W."/>
            <person name="Barry K."/>
            <person name="Beard J."/>
            <person name="Benny G.L."/>
            <person name="Blankenship S."/>
            <person name="Bonito G."/>
            <person name="Cuomo C."/>
            <person name="Desiro A."/>
            <person name="Gervers K.A."/>
            <person name="Hundley H."/>
            <person name="Kuo A."/>
            <person name="LaButti K."/>
            <person name="Lang B.F."/>
            <person name="Lipzen A."/>
            <person name="O'Donnell K."/>
            <person name="Pangilinan J."/>
            <person name="Reynolds N."/>
            <person name="Sandor L."/>
            <person name="Smith M.W."/>
            <person name="Tsang A."/>
            <person name="Grigoriev I.V."/>
            <person name="Stajich J.E."/>
            <person name="Spatafora J.W."/>
        </authorList>
    </citation>
    <scope>NUCLEOTIDE SEQUENCE</scope>
    <source>
        <strain evidence="6">RSA 2281</strain>
    </source>
</reference>
<dbReference type="InterPro" id="IPR015590">
    <property type="entry name" value="Aldehyde_DH_dom"/>
</dbReference>
<organism evidence="6 7">
    <name type="scientific">Phascolomyces articulosus</name>
    <dbReference type="NCBI Taxonomy" id="60185"/>
    <lineage>
        <taxon>Eukaryota</taxon>
        <taxon>Fungi</taxon>
        <taxon>Fungi incertae sedis</taxon>
        <taxon>Mucoromycota</taxon>
        <taxon>Mucoromycotina</taxon>
        <taxon>Mucoromycetes</taxon>
        <taxon>Mucorales</taxon>
        <taxon>Lichtheimiaceae</taxon>
        <taxon>Phascolomyces</taxon>
    </lineage>
</organism>
<dbReference type="PROSITE" id="PS00687">
    <property type="entry name" value="ALDEHYDE_DEHYDR_GLU"/>
    <property type="match status" value="1"/>
</dbReference>
<evidence type="ECO:0000313" key="7">
    <source>
        <dbReference type="Proteomes" id="UP001209540"/>
    </source>
</evidence>
<accession>A0AAD5KCK1</accession>
<evidence type="ECO:0000256" key="4">
    <source>
        <dbReference type="RuleBase" id="RU003345"/>
    </source>
</evidence>
<dbReference type="Gene3D" id="3.40.605.10">
    <property type="entry name" value="Aldehyde Dehydrogenase, Chain A, domain 1"/>
    <property type="match status" value="1"/>
</dbReference>
<comment type="similarity">
    <text evidence="1 4">Belongs to the aldehyde dehydrogenase family.</text>
</comment>
<dbReference type="Pfam" id="PF00171">
    <property type="entry name" value="Aldedh"/>
    <property type="match status" value="1"/>
</dbReference>
<name>A0AAD5KCK1_9FUNG</name>